<evidence type="ECO:0000313" key="5">
    <source>
        <dbReference type="Proteomes" id="UP000193218"/>
    </source>
</evidence>
<accession>A0A1Y1UFP6</accession>
<feature type="compositionally biased region" description="Low complexity" evidence="1">
    <location>
        <begin position="508"/>
        <end position="523"/>
    </location>
</feature>
<dbReference type="OrthoDB" id="18234at2759"/>
<evidence type="ECO:0000313" key="4">
    <source>
        <dbReference type="EMBL" id="ORX36881.1"/>
    </source>
</evidence>
<feature type="region of interest" description="Disordered" evidence="1">
    <location>
        <begin position="985"/>
        <end position="1034"/>
    </location>
</feature>
<dbReference type="GO" id="GO:0007010">
    <property type="term" value="P:cytoskeleton organization"/>
    <property type="evidence" value="ECO:0007669"/>
    <property type="project" value="TreeGrafter"/>
</dbReference>
<dbReference type="STRING" id="4999.A0A1Y1UFP6"/>
<dbReference type="GeneID" id="33560132"/>
<evidence type="ECO:0000259" key="3">
    <source>
        <dbReference type="SMART" id="SM01293"/>
    </source>
</evidence>
<feature type="compositionally biased region" description="Acidic residues" evidence="1">
    <location>
        <begin position="1299"/>
        <end position="1333"/>
    </location>
</feature>
<reference evidence="4 5" key="1">
    <citation type="submission" date="2017-03" db="EMBL/GenBank/DDBJ databases">
        <title>Widespread Adenine N6-methylation of Active Genes in Fungi.</title>
        <authorList>
            <consortium name="DOE Joint Genome Institute"/>
            <person name="Mondo S.J."/>
            <person name="Dannebaum R.O."/>
            <person name="Kuo R.C."/>
            <person name="Louie K.B."/>
            <person name="Bewick A.J."/>
            <person name="Labutti K."/>
            <person name="Haridas S."/>
            <person name="Kuo A."/>
            <person name="Salamov A."/>
            <person name="Ahrendt S.R."/>
            <person name="Lau R."/>
            <person name="Bowen B.P."/>
            <person name="Lipzen A."/>
            <person name="Sullivan W."/>
            <person name="Andreopoulos W.B."/>
            <person name="Clum A."/>
            <person name="Lindquist E."/>
            <person name="Daum C."/>
            <person name="Northen T.R."/>
            <person name="Ramamoorthy G."/>
            <person name="Schmitz R.J."/>
            <person name="Gryganskyi A."/>
            <person name="Culley D."/>
            <person name="Magnuson J."/>
            <person name="James T.Y."/>
            <person name="O'Malley M.A."/>
            <person name="Stajich J.E."/>
            <person name="Spatafora J.W."/>
            <person name="Visel A."/>
            <person name="Grigoriev I.V."/>
        </authorList>
    </citation>
    <scope>NUCLEOTIDE SEQUENCE [LARGE SCALE GENOMIC DNA]</scope>
    <source>
        <strain evidence="4 5">NRRL Y-17943</strain>
    </source>
</reference>
<evidence type="ECO:0008006" key="6">
    <source>
        <dbReference type="Google" id="ProtNLM"/>
    </source>
</evidence>
<dbReference type="InParanoid" id="A0A1Y1UFP6"/>
<feature type="region of interest" description="Disordered" evidence="1">
    <location>
        <begin position="697"/>
        <end position="725"/>
    </location>
</feature>
<dbReference type="EMBL" id="NBSH01000007">
    <property type="protein sequence ID" value="ORX36881.1"/>
    <property type="molecule type" value="Genomic_DNA"/>
</dbReference>
<feature type="compositionally biased region" description="Low complexity" evidence="1">
    <location>
        <begin position="481"/>
        <end position="496"/>
    </location>
</feature>
<gene>
    <name evidence="4" type="ORF">BD324DRAFT_651357</name>
</gene>
<dbReference type="PANTHER" id="PTHR13239:SF4">
    <property type="entry name" value="AT25231P"/>
    <property type="match status" value="1"/>
</dbReference>
<dbReference type="SMART" id="SM01293">
    <property type="entry name" value="DUF3402"/>
    <property type="match status" value="1"/>
</dbReference>
<dbReference type="FunCoup" id="A0A1Y1UFP6">
    <property type="interactions" value="372"/>
</dbReference>
<evidence type="ECO:0000256" key="1">
    <source>
        <dbReference type="SAM" id="MobiDB-lite"/>
    </source>
</evidence>
<feature type="region of interest" description="Disordered" evidence="1">
    <location>
        <begin position="273"/>
        <end position="301"/>
    </location>
</feature>
<comment type="caution">
    <text evidence="4">The sequence shown here is derived from an EMBL/GenBank/DDBJ whole genome shotgun (WGS) entry which is preliminary data.</text>
</comment>
<feature type="domain" description="Far11/STRP N-terminal" evidence="2">
    <location>
        <begin position="146"/>
        <end position="445"/>
    </location>
</feature>
<dbReference type="RefSeq" id="XP_021870950.1">
    <property type="nucleotide sequence ID" value="XM_022018323.1"/>
</dbReference>
<feature type="domain" description="Far11/STRP C-terminal" evidence="3">
    <location>
        <begin position="563"/>
        <end position="1055"/>
    </location>
</feature>
<dbReference type="InterPro" id="IPR021819">
    <property type="entry name" value="Far11/STRP_C"/>
</dbReference>
<proteinExistence type="predicted"/>
<feature type="compositionally biased region" description="Polar residues" evidence="1">
    <location>
        <begin position="277"/>
        <end position="288"/>
    </location>
</feature>
<dbReference type="GO" id="GO:0005829">
    <property type="term" value="C:cytosol"/>
    <property type="evidence" value="ECO:0007669"/>
    <property type="project" value="TreeGrafter"/>
</dbReference>
<protein>
    <recommendedName>
        <fullName evidence="6">N1221-like protein-domain-containing protein</fullName>
    </recommendedName>
</protein>
<feature type="region of interest" description="Disordered" evidence="1">
    <location>
        <begin position="1"/>
        <end position="82"/>
    </location>
</feature>
<dbReference type="Proteomes" id="UP000193218">
    <property type="component" value="Unassembled WGS sequence"/>
</dbReference>
<dbReference type="InterPro" id="IPR012486">
    <property type="entry name" value="Far11/STRP_N"/>
</dbReference>
<dbReference type="Pfam" id="PF11882">
    <property type="entry name" value="DUF3402"/>
    <property type="match status" value="1"/>
</dbReference>
<name>A0A1Y1UFP6_9TREE</name>
<feature type="region of interest" description="Disordered" evidence="1">
    <location>
        <begin position="463"/>
        <end position="554"/>
    </location>
</feature>
<dbReference type="Pfam" id="PF07923">
    <property type="entry name" value="N1221"/>
    <property type="match status" value="1"/>
</dbReference>
<feature type="compositionally biased region" description="Basic and acidic residues" evidence="1">
    <location>
        <begin position="1272"/>
        <end position="1298"/>
    </location>
</feature>
<dbReference type="InterPro" id="IPR040185">
    <property type="entry name" value="Far11/STRP"/>
</dbReference>
<dbReference type="PANTHER" id="PTHR13239">
    <property type="entry name" value="PROTEIN REQUIRED FOR HYPHAL ANASTOMOSIS HAM-2"/>
    <property type="match status" value="1"/>
</dbReference>
<feature type="region of interest" description="Disordered" evidence="1">
    <location>
        <begin position="1187"/>
        <end position="1365"/>
    </location>
</feature>
<feature type="compositionally biased region" description="Low complexity" evidence="1">
    <location>
        <begin position="533"/>
        <end position="548"/>
    </location>
</feature>
<feature type="compositionally biased region" description="Polar residues" evidence="1">
    <location>
        <begin position="24"/>
        <end position="42"/>
    </location>
</feature>
<dbReference type="SMART" id="SM01292">
    <property type="entry name" value="N1221"/>
    <property type="match status" value="1"/>
</dbReference>
<organism evidence="4 5">
    <name type="scientific">Kockovaella imperatae</name>
    <dbReference type="NCBI Taxonomy" id="4999"/>
    <lineage>
        <taxon>Eukaryota</taxon>
        <taxon>Fungi</taxon>
        <taxon>Dikarya</taxon>
        <taxon>Basidiomycota</taxon>
        <taxon>Agaricomycotina</taxon>
        <taxon>Tremellomycetes</taxon>
        <taxon>Tremellales</taxon>
        <taxon>Cuniculitremaceae</taxon>
        <taxon>Kockovaella</taxon>
    </lineage>
</organism>
<evidence type="ECO:0000259" key="2">
    <source>
        <dbReference type="SMART" id="SM01292"/>
    </source>
</evidence>
<sequence length="1365" mass="150771">MNFGRFQRPSGGYGATQRDAINNVKPSNDPNASRSTNASTTDEGSRLASPGPSGPAPPVLTRPRAGAHISGNPGPTVAFGPSASSRLAASANAGNNDGATIGAAGNNATHSVLGRKDSMETMGMQQPTDSINLGQLKAAVASQPKPKHFTYRYDDTDTIMSELDEFFPYEDMQNVGKRQELFAQDFKGAWTESSLRKRKEYMMAQLELLESSVKANRRAAQSRLFYLLQGCFAEATGPEMQLHWVIENAKLLRSVDGVGSLIMAVRDANRRFAGTAEQASDKPNSAASSGPILHPPDPNDETNAELIDSLGMLYFVVEVFRTDDTFGDQLMAAPTPLPLFLFQMIAGLKDRLPRGYPVKKVLLLMWKTLLATLGGMKDVEKAKGLSRELAGLPPVKNEFFTKASPIDITNWRRDMSVKYTTFYSSSSTEEKLAEGIKPIPPKPNYHSTEIPSADVHRTKALPPAQQNLPLPPASGQPLHTNPLLNQNGQQNILGQPAKPKKQQFQTDPNRPFIFPFSSPSPNSFIPPSPPPSSASSSSSSSASSSSRSRFIDQEPGSSAGLVPFAIAEADKLFARHAYVSLGLYQMWETRDECMREERGLGKRGLIGFDELSLDDDLDTEGDMEGLRLQWKYEEEEMEALSRGDKEGAKKAKEKMIATKRLRRVDLIYRDTLPIMQSCVIVLLKFLLATVTGPGAAHMNSQGGAVPPGFQSPTQEAPQTEPEMPPPTKAEIDIARHREITTKAVSAILILLLKWFKASHVLKFHYLAQLLFDSNCLLLVLKMFGLADVYQTVRTKNECEDLNFFRYCYLNHSKSPPRPEDAMLNSTTSPKPSEADGDVEYITDYSWRNFFSSINFLKILQKMTKHRTHRTYMLNQYKSSQILKRMLRANQPMLQLQVLKLIKSQMPWCGRKWRQTNMKTITSIYLNCRPDLKDDWLAGTDQDTELDDALPQEYALRSLISFYNRQHYAQSHTSTGHQRSNSISAMTLDDPALNPPPGSTHPAHVRRSVSSSSNSERDVFPPRKTSAGAEEGSMGMGLGYDTYDPDEMTNYWIHEYEDVLMKVFGGSSDTQEEWLDMDNQQESTGARGFTNDNAAPGSITSQAMRIFGPQASDRDDASWLRLEEIIRSRNGGTGASVEDDAISDSESVVTVGELGEDARAMGPGTPGVGLSSEVPVDVDDVGEFATQQMEEPGSGKNTWEHMSPTTLSRLPPSPLERRRRSSAARKGVPDPAVPTTDAATLAAVTSAGRTGSEGSAGVARRRSSASSPLRPVIRPEESLERIDRRMMRDRDRERERGENDDPFNDLENVNIDDEVGILEDGEEEEDDDEDEDEAFDVRGPMPIAKTQDQRERAGAAVDEVEYAYGE</sequence>
<keyword evidence="5" id="KW-1185">Reference proteome</keyword>